<dbReference type="AlphaFoldDB" id="A0A9Q1K7Z3"/>
<dbReference type="EMBL" id="JAKOGI010000268">
    <property type="protein sequence ID" value="KAJ8438099.1"/>
    <property type="molecule type" value="Genomic_DNA"/>
</dbReference>
<accession>A0A9Q1K7Z3</accession>
<evidence type="ECO:0000313" key="2">
    <source>
        <dbReference type="Proteomes" id="UP001153076"/>
    </source>
</evidence>
<organism evidence="1 2">
    <name type="scientific">Carnegiea gigantea</name>
    <dbReference type="NCBI Taxonomy" id="171969"/>
    <lineage>
        <taxon>Eukaryota</taxon>
        <taxon>Viridiplantae</taxon>
        <taxon>Streptophyta</taxon>
        <taxon>Embryophyta</taxon>
        <taxon>Tracheophyta</taxon>
        <taxon>Spermatophyta</taxon>
        <taxon>Magnoliopsida</taxon>
        <taxon>eudicotyledons</taxon>
        <taxon>Gunneridae</taxon>
        <taxon>Pentapetalae</taxon>
        <taxon>Caryophyllales</taxon>
        <taxon>Cactineae</taxon>
        <taxon>Cactaceae</taxon>
        <taxon>Cactoideae</taxon>
        <taxon>Echinocereeae</taxon>
        <taxon>Carnegiea</taxon>
    </lineage>
</organism>
<reference evidence="1" key="1">
    <citation type="submission" date="2022-04" db="EMBL/GenBank/DDBJ databases">
        <title>Carnegiea gigantea Genome sequencing and assembly v2.</title>
        <authorList>
            <person name="Copetti D."/>
            <person name="Sanderson M.J."/>
            <person name="Burquez A."/>
            <person name="Wojciechowski M.F."/>
        </authorList>
    </citation>
    <scope>NUCLEOTIDE SEQUENCE</scope>
    <source>
        <strain evidence="1">SGP5-SGP5p</strain>
        <tissue evidence="1">Aerial part</tissue>
    </source>
</reference>
<evidence type="ECO:0000313" key="1">
    <source>
        <dbReference type="EMBL" id="KAJ8438099.1"/>
    </source>
</evidence>
<comment type="caution">
    <text evidence="1">The sequence shown here is derived from an EMBL/GenBank/DDBJ whole genome shotgun (WGS) entry which is preliminary data.</text>
</comment>
<gene>
    <name evidence="1" type="ORF">Cgig2_015356</name>
</gene>
<protein>
    <submittedName>
        <fullName evidence="1">Uncharacterized protein</fullName>
    </submittedName>
</protein>
<proteinExistence type="predicted"/>
<keyword evidence="2" id="KW-1185">Reference proteome</keyword>
<name>A0A9Q1K7Z3_9CARY</name>
<dbReference type="Proteomes" id="UP001153076">
    <property type="component" value="Unassembled WGS sequence"/>
</dbReference>
<sequence length="166" mass="18624">MEITGSSGAESSSRSFASEIDVWRTARILIMIYLTAAPLKEVDSTLDVTFHLSRESNKVCLQRSLRLPHSAYNYITHGRTIGYYDSRSMTYMDVQARQSISNILKKQPLSRIDQIVESVMQVKDSHGTVIVANSIDQEINSTSQVDAQQVPFNFSHKANAIMHEGN</sequence>